<protein>
    <submittedName>
        <fullName evidence="6">Unannotated protein</fullName>
    </submittedName>
</protein>
<dbReference type="Gene3D" id="1.10.10.60">
    <property type="entry name" value="Homeodomain-like"/>
    <property type="match status" value="1"/>
</dbReference>
<evidence type="ECO:0000313" key="7">
    <source>
        <dbReference type="EMBL" id="CAB5018086.1"/>
    </source>
</evidence>
<dbReference type="Pfam" id="PF00440">
    <property type="entry name" value="TetR_N"/>
    <property type="match status" value="1"/>
</dbReference>
<evidence type="ECO:0000259" key="3">
    <source>
        <dbReference type="PROSITE" id="PS50977"/>
    </source>
</evidence>
<dbReference type="PRINTS" id="PR00455">
    <property type="entry name" value="HTHTETR"/>
</dbReference>
<dbReference type="PANTHER" id="PTHR30055">
    <property type="entry name" value="HTH-TYPE TRANSCRIPTIONAL REGULATOR RUTR"/>
    <property type="match status" value="1"/>
</dbReference>
<evidence type="ECO:0000256" key="2">
    <source>
        <dbReference type="SAM" id="MobiDB-lite"/>
    </source>
</evidence>
<evidence type="ECO:0000313" key="4">
    <source>
        <dbReference type="EMBL" id="CAB4755162.1"/>
    </source>
</evidence>
<dbReference type="Gene3D" id="1.10.357.10">
    <property type="entry name" value="Tetracycline Repressor, domain 2"/>
    <property type="match status" value="1"/>
</dbReference>
<accession>A0A6J7IDY3</accession>
<dbReference type="EMBL" id="CAFBMH010000132">
    <property type="protein sequence ID" value="CAB4929413.1"/>
    <property type="molecule type" value="Genomic_DNA"/>
</dbReference>
<dbReference type="InterPro" id="IPR050109">
    <property type="entry name" value="HTH-type_TetR-like_transc_reg"/>
</dbReference>
<feature type="compositionally biased region" description="Low complexity" evidence="2">
    <location>
        <begin position="217"/>
        <end position="234"/>
    </location>
</feature>
<dbReference type="EMBL" id="CAFBOS010000210">
    <property type="protein sequence ID" value="CAB5018086.1"/>
    <property type="molecule type" value="Genomic_DNA"/>
</dbReference>
<evidence type="ECO:0000256" key="1">
    <source>
        <dbReference type="ARBA" id="ARBA00023125"/>
    </source>
</evidence>
<gene>
    <name evidence="4" type="ORF">UFOPK2754_02048</name>
    <name evidence="5" type="ORF">UFOPK3139_02428</name>
    <name evidence="6" type="ORF">UFOPK3543_02568</name>
    <name evidence="7" type="ORF">UFOPK3967_02597</name>
</gene>
<dbReference type="PROSITE" id="PS50977">
    <property type="entry name" value="HTH_TETR_2"/>
    <property type="match status" value="1"/>
</dbReference>
<dbReference type="InterPro" id="IPR009057">
    <property type="entry name" value="Homeodomain-like_sf"/>
</dbReference>
<organism evidence="6">
    <name type="scientific">freshwater metagenome</name>
    <dbReference type="NCBI Taxonomy" id="449393"/>
    <lineage>
        <taxon>unclassified sequences</taxon>
        <taxon>metagenomes</taxon>
        <taxon>ecological metagenomes</taxon>
    </lineage>
</organism>
<evidence type="ECO:0000313" key="6">
    <source>
        <dbReference type="EMBL" id="CAB4929413.1"/>
    </source>
</evidence>
<dbReference type="GO" id="GO:0003700">
    <property type="term" value="F:DNA-binding transcription factor activity"/>
    <property type="evidence" value="ECO:0007669"/>
    <property type="project" value="TreeGrafter"/>
</dbReference>
<sequence>MASVSAPVSAAHRRADRSLADRHAGYVAEIERIIDATYRVIERTGNVDPTMRDILREAQLSTPAFYRHFRSKDELFVMLLDDGRRRLASSIARRMTRETTGAGKLRAWISAVLAQARDATVSARTRPFVASIDRLVERYPAEHRVSEQLLLDQLADVITNSPDLVSADALADANAIYQLAFGALAWHLRNRSSPRPADIDHLVDFATRALTTGSLPATKSSATKSSATKSSATKPNGGTT</sequence>
<feature type="domain" description="HTH tetR-type" evidence="3">
    <location>
        <begin position="27"/>
        <end position="87"/>
    </location>
</feature>
<keyword evidence="1" id="KW-0238">DNA-binding</keyword>
<evidence type="ECO:0000313" key="5">
    <source>
        <dbReference type="EMBL" id="CAB4835361.1"/>
    </source>
</evidence>
<dbReference type="AlphaFoldDB" id="A0A6J7IDY3"/>
<dbReference type="EMBL" id="CAFABA010000123">
    <property type="protein sequence ID" value="CAB4835361.1"/>
    <property type="molecule type" value="Genomic_DNA"/>
</dbReference>
<feature type="region of interest" description="Disordered" evidence="2">
    <location>
        <begin position="216"/>
        <end position="240"/>
    </location>
</feature>
<proteinExistence type="predicted"/>
<dbReference type="InterPro" id="IPR001647">
    <property type="entry name" value="HTH_TetR"/>
</dbReference>
<name>A0A6J7IDY3_9ZZZZ</name>
<reference evidence="6" key="1">
    <citation type="submission" date="2020-05" db="EMBL/GenBank/DDBJ databases">
        <authorList>
            <person name="Chiriac C."/>
            <person name="Salcher M."/>
            <person name="Ghai R."/>
            <person name="Kavagutti S V."/>
        </authorList>
    </citation>
    <scope>NUCLEOTIDE SEQUENCE</scope>
</reference>
<dbReference type="SUPFAM" id="SSF46689">
    <property type="entry name" value="Homeodomain-like"/>
    <property type="match status" value="1"/>
</dbReference>
<dbReference type="GO" id="GO:0000976">
    <property type="term" value="F:transcription cis-regulatory region binding"/>
    <property type="evidence" value="ECO:0007669"/>
    <property type="project" value="TreeGrafter"/>
</dbReference>
<dbReference type="PANTHER" id="PTHR30055:SF223">
    <property type="entry name" value="HTH-TYPE TRANSCRIPTIONAL REGULATOR UIDR"/>
    <property type="match status" value="1"/>
</dbReference>
<dbReference type="EMBL" id="CAEZYR010000080">
    <property type="protein sequence ID" value="CAB4755162.1"/>
    <property type="molecule type" value="Genomic_DNA"/>
</dbReference>